<dbReference type="Gene3D" id="3.40.50.2000">
    <property type="entry name" value="Glycogen Phosphorylase B"/>
    <property type="match status" value="2"/>
</dbReference>
<evidence type="ECO:0000256" key="3">
    <source>
        <dbReference type="ARBA" id="ARBA00004964"/>
    </source>
</evidence>
<evidence type="ECO:0000256" key="10">
    <source>
        <dbReference type="ARBA" id="ARBA00031722"/>
    </source>
</evidence>
<dbReference type="Proteomes" id="UP001317822">
    <property type="component" value="Chromosome"/>
</dbReference>
<keyword evidence="8 11" id="KW-0808">Transferase</keyword>
<name>A0ABN6UJQ7_9GAMM</name>
<comment type="catalytic activity">
    <reaction evidence="1 11">
        <text>[(1-&gt;4)-alpha-D-glucosyl](n) + ADP-alpha-D-glucose = [(1-&gt;4)-alpha-D-glucosyl](n+1) + ADP + H(+)</text>
        <dbReference type="Rhea" id="RHEA:18189"/>
        <dbReference type="Rhea" id="RHEA-COMP:9584"/>
        <dbReference type="Rhea" id="RHEA-COMP:9587"/>
        <dbReference type="ChEBI" id="CHEBI:15378"/>
        <dbReference type="ChEBI" id="CHEBI:15444"/>
        <dbReference type="ChEBI" id="CHEBI:57498"/>
        <dbReference type="ChEBI" id="CHEBI:456216"/>
        <dbReference type="EC" id="2.4.1.21"/>
    </reaction>
</comment>
<evidence type="ECO:0000313" key="16">
    <source>
        <dbReference type="Proteomes" id="UP001317822"/>
    </source>
</evidence>
<keyword evidence="7 11" id="KW-0328">Glycosyltransferase</keyword>
<evidence type="ECO:0000256" key="9">
    <source>
        <dbReference type="ARBA" id="ARBA00023056"/>
    </source>
</evidence>
<feature type="binding site" evidence="11">
    <location>
        <position position="60"/>
    </location>
    <ligand>
        <name>ADP-alpha-D-glucose</name>
        <dbReference type="ChEBI" id="CHEBI:57498"/>
    </ligand>
</feature>
<comment type="similarity">
    <text evidence="4 11">Belongs to the glycosyltransferase 1 family. Bacterial/plant glycogen synthase subfamily.</text>
</comment>
<comment type="pathway">
    <text evidence="3 11">Glycan biosynthesis; glycogen biosynthesis.</text>
</comment>
<evidence type="ECO:0000256" key="5">
    <source>
        <dbReference type="ARBA" id="ARBA00012588"/>
    </source>
</evidence>
<feature type="domain" description="Starch synthase catalytic" evidence="14">
    <location>
        <begin position="47"/>
        <end position="279"/>
    </location>
</feature>
<dbReference type="EMBL" id="AP027041">
    <property type="protein sequence ID" value="BDU16533.1"/>
    <property type="molecule type" value="Genomic_DNA"/>
</dbReference>
<keyword evidence="16" id="KW-1185">Reference proteome</keyword>
<gene>
    <name evidence="11 15" type="primary">glgA</name>
    <name evidence="15" type="ORF">LA521A_17340</name>
</gene>
<dbReference type="SUPFAM" id="SSF53756">
    <property type="entry name" value="UDP-Glycosyltransferase/glycogen phosphorylase"/>
    <property type="match status" value="1"/>
</dbReference>
<keyword evidence="9 11" id="KW-0320">Glycogen biosynthesis</keyword>
<evidence type="ECO:0000256" key="12">
    <source>
        <dbReference type="SAM" id="MobiDB-lite"/>
    </source>
</evidence>
<feature type="compositionally biased region" description="Basic and acidic residues" evidence="12">
    <location>
        <begin position="17"/>
        <end position="31"/>
    </location>
</feature>
<evidence type="ECO:0000256" key="8">
    <source>
        <dbReference type="ARBA" id="ARBA00022679"/>
    </source>
</evidence>
<dbReference type="NCBIfam" id="NF001899">
    <property type="entry name" value="PRK00654.1-2"/>
    <property type="match status" value="1"/>
</dbReference>
<dbReference type="EC" id="2.4.1.21" evidence="5 11"/>
<dbReference type="InterPro" id="IPR013534">
    <property type="entry name" value="Starch_synth_cat_dom"/>
</dbReference>
<feature type="domain" description="Glycosyl transferase family 1" evidence="13">
    <location>
        <begin position="334"/>
        <end position="473"/>
    </location>
</feature>
<evidence type="ECO:0000256" key="1">
    <source>
        <dbReference type="ARBA" id="ARBA00001478"/>
    </source>
</evidence>
<sequence length="523" mass="55908">MAAIALRYTDASPVRAEAARPRGSAPRDARGRFLPRTAGPNDARIRRVLFVTSEMTDFVKTGGLGDVAAALPRALRDTCDVRVLIPGYPAVMQRVGDLRIVGTVRARAQLPACTLGLATLDDGLKVYVLMNPALFTRGGSPYVTDEGNDWDDNAIRFATLSNAAAEIAGGRAGLDWQPNLLHLNDWPGALAAGYVRWNGDDTPVLLTVHNLAYQGVFPLAAAPALGIPKDAVADLEFHGQLSFLRGGLVHAAHVNTVSASYARQITAPADGCGLDPLLAQLDAQGRLSGILNGIDASWDPRTDTHLHANFAIGDWQGKRNNARQVRREFGLPEATGPLFAVVSRLVHQKGVDLICEVAPQIVAAGGQLVSIGHGEPRFEAEMAALARRYPGRVGAYIGFEEGLARRMFAGSDFLLMPSRFEPCGLSQMYAQCFGSLPIVHATGGLIDTVEDGVTGFQCHEATADALRRAVHRAFRVYRLPGLLDAMRRAAMRAPARWDAAARQYVAQYDGLLAANAPGTAVAA</sequence>
<accession>A0ABN6UJQ7</accession>
<protein>
    <recommendedName>
        <fullName evidence="6 11">Glycogen synthase</fullName>
        <ecNumber evidence="5 11">2.4.1.21</ecNumber>
    </recommendedName>
    <alternativeName>
        <fullName evidence="10 11">Starch [bacterial glycogen] synthase</fullName>
    </alternativeName>
</protein>
<comment type="function">
    <text evidence="2 11">Synthesizes alpha-1,4-glucan chains using ADP-glucose.</text>
</comment>
<reference evidence="15 16" key="1">
    <citation type="journal article" date="2023" name="Int. J. Syst. Evol. Microbiol.">
        <title>Physiological and genomic analyses of cobalamin (vitamin B12)-auxotrophy of Lysobacter auxotrophicus sp. nov., a methionine-auxotrophic chitinolytic bacterium isolated from chitin-treated soil.</title>
        <authorList>
            <person name="Saito A."/>
            <person name="Dohra H."/>
            <person name="Hamada M."/>
            <person name="Moriuchi R."/>
            <person name="Kotsuchibashi Y."/>
            <person name="Mori K."/>
        </authorList>
    </citation>
    <scope>NUCLEOTIDE SEQUENCE [LARGE SCALE GENOMIC DNA]</scope>
    <source>
        <strain evidence="15 16">5-21a</strain>
    </source>
</reference>
<dbReference type="PANTHER" id="PTHR45825">
    <property type="entry name" value="GRANULE-BOUND STARCH SYNTHASE 1, CHLOROPLASTIC/AMYLOPLASTIC"/>
    <property type="match status" value="1"/>
</dbReference>
<dbReference type="Pfam" id="PF08323">
    <property type="entry name" value="Glyco_transf_5"/>
    <property type="match status" value="1"/>
</dbReference>
<evidence type="ECO:0000259" key="13">
    <source>
        <dbReference type="Pfam" id="PF00534"/>
    </source>
</evidence>
<organism evidence="15 16">
    <name type="scientific">Lysobacter auxotrophicus</name>
    <dbReference type="NCBI Taxonomy" id="2992573"/>
    <lineage>
        <taxon>Bacteria</taxon>
        <taxon>Pseudomonadati</taxon>
        <taxon>Pseudomonadota</taxon>
        <taxon>Gammaproteobacteria</taxon>
        <taxon>Lysobacterales</taxon>
        <taxon>Lysobacteraceae</taxon>
        <taxon>Lysobacter</taxon>
    </lineage>
</organism>
<dbReference type="CDD" id="cd03791">
    <property type="entry name" value="GT5_Glycogen_synthase_DULL1-like"/>
    <property type="match status" value="1"/>
</dbReference>
<dbReference type="Pfam" id="PF00534">
    <property type="entry name" value="Glycos_transf_1"/>
    <property type="match status" value="1"/>
</dbReference>
<evidence type="ECO:0000313" key="15">
    <source>
        <dbReference type="EMBL" id="BDU16533.1"/>
    </source>
</evidence>
<feature type="region of interest" description="Disordered" evidence="12">
    <location>
        <begin position="15"/>
        <end position="36"/>
    </location>
</feature>
<dbReference type="NCBIfam" id="TIGR02095">
    <property type="entry name" value="glgA"/>
    <property type="match status" value="1"/>
</dbReference>
<evidence type="ECO:0000256" key="4">
    <source>
        <dbReference type="ARBA" id="ARBA00010281"/>
    </source>
</evidence>
<evidence type="ECO:0000256" key="11">
    <source>
        <dbReference type="HAMAP-Rule" id="MF_00484"/>
    </source>
</evidence>
<dbReference type="PANTHER" id="PTHR45825:SF8">
    <property type="entry name" value="GLYCOGEN SYNTHASE"/>
    <property type="match status" value="1"/>
</dbReference>
<proteinExistence type="inferred from homology"/>
<evidence type="ECO:0000256" key="7">
    <source>
        <dbReference type="ARBA" id="ARBA00022676"/>
    </source>
</evidence>
<dbReference type="NCBIfam" id="NF001901">
    <property type="entry name" value="PRK00654.1-5"/>
    <property type="match status" value="1"/>
</dbReference>
<evidence type="ECO:0000256" key="6">
    <source>
        <dbReference type="ARBA" id="ARBA00019935"/>
    </source>
</evidence>
<dbReference type="InterPro" id="IPR001296">
    <property type="entry name" value="Glyco_trans_1"/>
</dbReference>
<dbReference type="InterPro" id="IPR011835">
    <property type="entry name" value="GS/SS"/>
</dbReference>
<dbReference type="HAMAP" id="MF_00484">
    <property type="entry name" value="Glycogen_synth"/>
    <property type="match status" value="1"/>
</dbReference>
<evidence type="ECO:0000259" key="14">
    <source>
        <dbReference type="Pfam" id="PF08323"/>
    </source>
</evidence>
<evidence type="ECO:0000256" key="2">
    <source>
        <dbReference type="ARBA" id="ARBA00002764"/>
    </source>
</evidence>
<dbReference type="RefSeq" id="WP_343226715.1">
    <property type="nucleotide sequence ID" value="NZ_AP027041.1"/>
</dbReference>